<sequence length="187" mass="21262">MLAGTERSHWLATYILPNEHTVRAWLARFPDFDSDDIIQEAYVILSEADISRVSNPIGYFHTVCRNLVLRHYKKAQIVSVTAIADLQDGSLIEQAPSVEDIADARAEIRFLEDVVQRLPEKCRSVFINRKIHGYSQKECSKQLGISESTVEKQLARALVLISKLYGQREKNAQKAKTGPARGNRRHF</sequence>
<proteinExistence type="inferred from homology"/>
<evidence type="ECO:0000313" key="8">
    <source>
        <dbReference type="Proteomes" id="UP000032671"/>
    </source>
</evidence>
<evidence type="ECO:0000313" key="6">
    <source>
        <dbReference type="EMBL" id="GAN59195.1"/>
    </source>
</evidence>
<reference evidence="6 8" key="1">
    <citation type="submission" date="2012-11" db="EMBL/GenBank/DDBJ databases">
        <title>Whole genome sequence of Acetobacter cibinongensis 4H-1.</title>
        <authorList>
            <person name="Azuma Y."/>
            <person name="Higashiura N."/>
            <person name="Hirakawa H."/>
            <person name="Matsushita K."/>
        </authorList>
    </citation>
    <scope>NUCLEOTIDE SEQUENCE [LARGE SCALE GENOMIC DNA]</scope>
    <source>
        <strain evidence="6 8">4H-1</strain>
    </source>
</reference>
<dbReference type="Proteomes" id="UP000032671">
    <property type="component" value="Unassembled WGS sequence"/>
</dbReference>
<evidence type="ECO:0000256" key="1">
    <source>
        <dbReference type="ARBA" id="ARBA00010641"/>
    </source>
</evidence>
<dbReference type="Proteomes" id="UP000321891">
    <property type="component" value="Unassembled WGS sequence"/>
</dbReference>
<gene>
    <name evidence="6" type="ORF">Abci_002_072</name>
    <name evidence="7" type="ORF">ACI01nite_21750</name>
</gene>
<evidence type="ECO:0000259" key="5">
    <source>
        <dbReference type="Pfam" id="PF08281"/>
    </source>
</evidence>
<feature type="domain" description="RNA polymerase sigma factor 70 region 4 type 2" evidence="5">
    <location>
        <begin position="111"/>
        <end position="158"/>
    </location>
</feature>
<dbReference type="PANTHER" id="PTHR43133:SF63">
    <property type="entry name" value="RNA POLYMERASE SIGMA FACTOR FECI-RELATED"/>
    <property type="match status" value="1"/>
</dbReference>
<dbReference type="InterPro" id="IPR013325">
    <property type="entry name" value="RNA_pol_sigma_r2"/>
</dbReference>
<evidence type="ECO:0000256" key="2">
    <source>
        <dbReference type="ARBA" id="ARBA00023015"/>
    </source>
</evidence>
<evidence type="ECO:0000256" key="3">
    <source>
        <dbReference type="ARBA" id="ARBA00023082"/>
    </source>
</evidence>
<keyword evidence="6" id="KW-0240">DNA-directed RNA polymerase</keyword>
<evidence type="ECO:0000313" key="7">
    <source>
        <dbReference type="EMBL" id="GEL59573.1"/>
    </source>
</evidence>
<dbReference type="InterPro" id="IPR014284">
    <property type="entry name" value="RNA_pol_sigma-70_dom"/>
</dbReference>
<organism evidence="6 8">
    <name type="scientific">Acetobacter cibinongensis</name>
    <dbReference type="NCBI Taxonomy" id="146475"/>
    <lineage>
        <taxon>Bacteria</taxon>
        <taxon>Pseudomonadati</taxon>
        <taxon>Pseudomonadota</taxon>
        <taxon>Alphaproteobacteria</taxon>
        <taxon>Acetobacterales</taxon>
        <taxon>Acetobacteraceae</taxon>
        <taxon>Acetobacter</taxon>
    </lineage>
</organism>
<dbReference type="EMBL" id="BAMV01000002">
    <property type="protein sequence ID" value="GAN59195.1"/>
    <property type="molecule type" value="Genomic_DNA"/>
</dbReference>
<dbReference type="GO" id="GO:0003677">
    <property type="term" value="F:DNA binding"/>
    <property type="evidence" value="ECO:0007669"/>
    <property type="project" value="InterPro"/>
</dbReference>
<dbReference type="AlphaFoldDB" id="A0A0D6N0C9"/>
<keyword evidence="9" id="KW-1185">Reference proteome</keyword>
<reference evidence="7 9" key="2">
    <citation type="submission" date="2019-07" db="EMBL/GenBank/DDBJ databases">
        <title>Whole genome shotgun sequence of Acetobacter cibinongensis NBRC 16605.</title>
        <authorList>
            <person name="Hosoyama A."/>
            <person name="Uohara A."/>
            <person name="Ohji S."/>
            <person name="Ichikawa N."/>
        </authorList>
    </citation>
    <scope>NUCLEOTIDE SEQUENCE [LARGE SCALE GENOMIC DNA]</scope>
    <source>
        <strain evidence="7 9">NBRC 16605</strain>
    </source>
</reference>
<name>A0A0D6N0C9_9PROT</name>
<dbReference type="NCBIfam" id="TIGR02937">
    <property type="entry name" value="sigma70-ECF"/>
    <property type="match status" value="1"/>
</dbReference>
<dbReference type="InterPro" id="IPR039425">
    <property type="entry name" value="RNA_pol_sigma-70-like"/>
</dbReference>
<dbReference type="Pfam" id="PF08281">
    <property type="entry name" value="Sigma70_r4_2"/>
    <property type="match status" value="1"/>
</dbReference>
<dbReference type="CDD" id="cd06171">
    <property type="entry name" value="Sigma70_r4"/>
    <property type="match status" value="1"/>
</dbReference>
<keyword evidence="2" id="KW-0805">Transcription regulation</keyword>
<accession>A0A0D6N0C9</accession>
<dbReference type="Gene3D" id="1.10.10.10">
    <property type="entry name" value="Winged helix-like DNA-binding domain superfamily/Winged helix DNA-binding domain"/>
    <property type="match status" value="1"/>
</dbReference>
<keyword evidence="3" id="KW-0731">Sigma factor</keyword>
<dbReference type="EMBL" id="BJVU01000010">
    <property type="protein sequence ID" value="GEL59573.1"/>
    <property type="molecule type" value="Genomic_DNA"/>
</dbReference>
<dbReference type="PANTHER" id="PTHR43133">
    <property type="entry name" value="RNA POLYMERASE ECF-TYPE SIGMA FACTO"/>
    <property type="match status" value="1"/>
</dbReference>
<dbReference type="InterPro" id="IPR013249">
    <property type="entry name" value="RNA_pol_sigma70_r4_t2"/>
</dbReference>
<dbReference type="STRING" id="1231339.Abci_002_072"/>
<dbReference type="SUPFAM" id="SSF88946">
    <property type="entry name" value="Sigma2 domain of RNA polymerase sigma factors"/>
    <property type="match status" value="1"/>
</dbReference>
<dbReference type="RefSeq" id="WP_048837292.1">
    <property type="nucleotide sequence ID" value="NZ_BAMV01000002.1"/>
</dbReference>
<evidence type="ECO:0000256" key="4">
    <source>
        <dbReference type="ARBA" id="ARBA00023163"/>
    </source>
</evidence>
<dbReference type="GO" id="GO:0006352">
    <property type="term" value="P:DNA-templated transcription initiation"/>
    <property type="evidence" value="ECO:0007669"/>
    <property type="project" value="InterPro"/>
</dbReference>
<dbReference type="SUPFAM" id="SSF88659">
    <property type="entry name" value="Sigma3 and sigma4 domains of RNA polymerase sigma factors"/>
    <property type="match status" value="1"/>
</dbReference>
<evidence type="ECO:0000313" key="9">
    <source>
        <dbReference type="Proteomes" id="UP000321891"/>
    </source>
</evidence>
<dbReference type="InterPro" id="IPR013324">
    <property type="entry name" value="RNA_pol_sigma_r3/r4-like"/>
</dbReference>
<keyword evidence="4" id="KW-0804">Transcription</keyword>
<comment type="caution">
    <text evidence="6">The sequence shown here is derived from an EMBL/GenBank/DDBJ whole genome shotgun (WGS) entry which is preliminary data.</text>
</comment>
<comment type="similarity">
    <text evidence="1">Belongs to the sigma-70 factor family. ECF subfamily.</text>
</comment>
<protein>
    <submittedName>
        <fullName evidence="6">DNA-directed RNA polymerase sigma-24/sigma-70</fullName>
    </submittedName>
</protein>
<accession>A0A6N3SSY5</accession>
<dbReference type="GO" id="GO:0016987">
    <property type="term" value="F:sigma factor activity"/>
    <property type="evidence" value="ECO:0007669"/>
    <property type="project" value="UniProtKB-KW"/>
</dbReference>
<dbReference type="InterPro" id="IPR036388">
    <property type="entry name" value="WH-like_DNA-bd_sf"/>
</dbReference>
<dbReference type="GO" id="GO:0000428">
    <property type="term" value="C:DNA-directed RNA polymerase complex"/>
    <property type="evidence" value="ECO:0007669"/>
    <property type="project" value="UniProtKB-KW"/>
</dbReference>